<name>A0A0S7YIJ7_UNCT6</name>
<keyword evidence="3" id="KW-0812">Transmembrane</keyword>
<sequence length="237" mass="27504">MGEKIKKEICSWAIVIIVVLILRAIFVEAYVIPTGSMEKSLLIGDALLVNRFIYGVKIPIPFTGTQIPLIPGRSPQRGEIVVFIFPYENKDFVKRCVAIEGDTVEIVNKTLYINGEEVEESYVWYKDRRTFSGVNYDPTLYQKKWEDAELYEIFGIQVRDNFGPVVVPPEHIFVMGDSRDNSMDSRFWGPLHKKYLKGKPLFIYFSFDPGGEVQNFMDIFKIWQWKAIRFNRIGQVI</sequence>
<dbReference type="Pfam" id="PF10502">
    <property type="entry name" value="Peptidase_S26"/>
    <property type="match status" value="1"/>
</dbReference>
<evidence type="ECO:0000259" key="4">
    <source>
        <dbReference type="Pfam" id="PF10502"/>
    </source>
</evidence>
<proteinExistence type="inferred from homology"/>
<dbReference type="InterPro" id="IPR000223">
    <property type="entry name" value="Pept_S26A_signal_pept_1"/>
</dbReference>
<dbReference type="InterPro" id="IPR036286">
    <property type="entry name" value="LexA/Signal_pep-like_sf"/>
</dbReference>
<feature type="active site" evidence="2">
    <location>
        <position position="36"/>
    </location>
</feature>
<evidence type="ECO:0000313" key="6">
    <source>
        <dbReference type="Proteomes" id="UP000051012"/>
    </source>
</evidence>
<dbReference type="Gene3D" id="2.10.109.10">
    <property type="entry name" value="Umud Fragment, subunit A"/>
    <property type="match status" value="1"/>
</dbReference>
<dbReference type="InterPro" id="IPR019533">
    <property type="entry name" value="Peptidase_S26"/>
</dbReference>
<dbReference type="GO" id="GO:0004252">
    <property type="term" value="F:serine-type endopeptidase activity"/>
    <property type="evidence" value="ECO:0007669"/>
    <property type="project" value="InterPro"/>
</dbReference>
<dbReference type="GO" id="GO:0016020">
    <property type="term" value="C:membrane"/>
    <property type="evidence" value="ECO:0007669"/>
    <property type="project" value="UniProtKB-SubCell"/>
</dbReference>
<dbReference type="CDD" id="cd06530">
    <property type="entry name" value="S26_SPase_I"/>
    <property type="match status" value="1"/>
</dbReference>
<keyword evidence="3" id="KW-0472">Membrane</keyword>
<keyword evidence="3" id="KW-1133">Transmembrane helix</keyword>
<dbReference type="EMBL" id="LJNI01000018">
    <property type="protein sequence ID" value="KPJ74028.1"/>
    <property type="molecule type" value="Genomic_DNA"/>
</dbReference>
<evidence type="ECO:0000313" key="5">
    <source>
        <dbReference type="EMBL" id="KPJ74028.1"/>
    </source>
</evidence>
<dbReference type="PATRIC" id="fig|1703772.3.peg.747"/>
<protein>
    <recommendedName>
        <fullName evidence="3">Signal peptidase I</fullName>
        <ecNumber evidence="3">3.4.21.89</ecNumber>
    </recommendedName>
</protein>
<dbReference type="SUPFAM" id="SSF51306">
    <property type="entry name" value="LexA/Signal peptidase"/>
    <property type="match status" value="1"/>
</dbReference>
<feature type="transmembrane region" description="Helical" evidence="3">
    <location>
        <begin position="12"/>
        <end position="32"/>
    </location>
</feature>
<feature type="active site" evidence="2">
    <location>
        <position position="94"/>
    </location>
</feature>
<dbReference type="PANTHER" id="PTHR43390">
    <property type="entry name" value="SIGNAL PEPTIDASE I"/>
    <property type="match status" value="1"/>
</dbReference>
<dbReference type="GO" id="GO:0009003">
    <property type="term" value="F:signal peptidase activity"/>
    <property type="evidence" value="ECO:0007669"/>
    <property type="project" value="UniProtKB-EC"/>
</dbReference>
<evidence type="ECO:0000256" key="3">
    <source>
        <dbReference type="RuleBase" id="RU362042"/>
    </source>
</evidence>
<evidence type="ECO:0000256" key="1">
    <source>
        <dbReference type="ARBA" id="ARBA00009370"/>
    </source>
</evidence>
<dbReference type="GO" id="GO:0006465">
    <property type="term" value="P:signal peptide processing"/>
    <property type="evidence" value="ECO:0007669"/>
    <property type="project" value="InterPro"/>
</dbReference>
<dbReference type="PRINTS" id="PR00727">
    <property type="entry name" value="LEADERPTASE"/>
</dbReference>
<accession>A0A0S7YIJ7</accession>
<dbReference type="EC" id="3.4.21.89" evidence="3"/>
<comment type="caution">
    <text evidence="5">The sequence shown here is derived from an EMBL/GenBank/DDBJ whole genome shotgun (WGS) entry which is preliminary data.</text>
</comment>
<keyword evidence="3" id="KW-0378">Hydrolase</keyword>
<reference evidence="5 6" key="1">
    <citation type="journal article" date="2015" name="Microbiome">
        <title>Genomic resolution of linkages in carbon, nitrogen, and sulfur cycling among widespread estuary sediment bacteria.</title>
        <authorList>
            <person name="Baker B.J."/>
            <person name="Lazar C.S."/>
            <person name="Teske A.P."/>
            <person name="Dick G.J."/>
        </authorList>
    </citation>
    <scope>NUCLEOTIDE SEQUENCE [LARGE SCALE GENOMIC DNA]</scope>
    <source>
        <strain evidence="5">DG_78</strain>
    </source>
</reference>
<gene>
    <name evidence="5" type="ORF">AMJ52_02200</name>
</gene>
<dbReference type="PANTHER" id="PTHR43390:SF1">
    <property type="entry name" value="CHLOROPLAST PROCESSING PEPTIDASE"/>
    <property type="match status" value="1"/>
</dbReference>
<dbReference type="NCBIfam" id="TIGR02227">
    <property type="entry name" value="sigpep_I_bact"/>
    <property type="match status" value="1"/>
</dbReference>
<dbReference type="Proteomes" id="UP000051012">
    <property type="component" value="Unassembled WGS sequence"/>
</dbReference>
<comment type="catalytic activity">
    <reaction evidence="3">
        <text>Cleavage of hydrophobic, N-terminal signal or leader sequences from secreted and periplasmic proteins.</text>
        <dbReference type="EC" id="3.4.21.89"/>
    </reaction>
</comment>
<keyword evidence="3" id="KW-0645">Protease</keyword>
<organism evidence="5 6">
    <name type="scientific">candidate division TA06 bacterium DG_78</name>
    <dbReference type="NCBI Taxonomy" id="1703772"/>
    <lineage>
        <taxon>Bacteria</taxon>
        <taxon>Bacteria division TA06</taxon>
    </lineage>
</organism>
<evidence type="ECO:0000256" key="2">
    <source>
        <dbReference type="PIRSR" id="PIRSR600223-1"/>
    </source>
</evidence>
<comment type="similarity">
    <text evidence="1 3">Belongs to the peptidase S26 family.</text>
</comment>
<feature type="domain" description="Peptidase S26" evidence="4">
    <location>
        <begin position="10"/>
        <end position="205"/>
    </location>
</feature>
<dbReference type="AlphaFoldDB" id="A0A0S7YIJ7"/>
<comment type="subcellular location">
    <subcellularLocation>
        <location evidence="3">Membrane</location>
        <topology evidence="3">Single-pass type II membrane protein</topology>
    </subcellularLocation>
</comment>